<keyword evidence="1" id="KW-0812">Transmembrane</keyword>
<evidence type="ECO:0000313" key="5">
    <source>
        <dbReference type="Proteomes" id="UP000196694"/>
    </source>
</evidence>
<dbReference type="Proteomes" id="UP000058613">
    <property type="component" value="Chromosome"/>
</dbReference>
<evidence type="ECO:0000313" key="2">
    <source>
        <dbReference type="EMBL" id="ALL00137.1"/>
    </source>
</evidence>
<organism evidence="2 4">
    <name type="scientific">Pyrodictium delaneyi</name>
    <dbReference type="NCBI Taxonomy" id="1273541"/>
    <lineage>
        <taxon>Archaea</taxon>
        <taxon>Thermoproteota</taxon>
        <taxon>Thermoprotei</taxon>
        <taxon>Desulfurococcales</taxon>
        <taxon>Pyrodictiaceae</taxon>
        <taxon>Pyrodictium</taxon>
    </lineage>
</organism>
<feature type="transmembrane region" description="Helical" evidence="1">
    <location>
        <begin position="6"/>
        <end position="26"/>
    </location>
</feature>
<keyword evidence="1" id="KW-0472">Membrane</keyword>
<dbReference type="RefSeq" id="WP_055407262.1">
    <property type="nucleotide sequence ID" value="NZ_CP013011.1"/>
</dbReference>
<dbReference type="STRING" id="1273541.Pyrde_0087"/>
<name>A0A0N7JCR6_9CREN</name>
<feature type="transmembrane region" description="Helical" evidence="1">
    <location>
        <begin position="167"/>
        <end position="190"/>
    </location>
</feature>
<evidence type="ECO:0000256" key="1">
    <source>
        <dbReference type="SAM" id="Phobius"/>
    </source>
</evidence>
<accession>A0A0N7JCR6</accession>
<evidence type="ECO:0000313" key="3">
    <source>
        <dbReference type="EMBL" id="OWJ54226.1"/>
    </source>
</evidence>
<dbReference type="Proteomes" id="UP000196694">
    <property type="component" value="Unassembled WGS sequence"/>
</dbReference>
<reference evidence="2 4" key="1">
    <citation type="submission" date="2015-10" db="EMBL/GenBank/DDBJ databases">
        <title>Complete genome sequence of hyperthermophilic archaeon Pyrodictium delaneyi Su06.</title>
        <authorList>
            <person name="Jung J.-H."/>
            <person name="Lin J."/>
            <person name="Holden J.F."/>
            <person name="Park C.-S."/>
        </authorList>
    </citation>
    <scope>NUCLEOTIDE SEQUENCE [LARGE SCALE GENOMIC DNA]</scope>
    <source>
        <strain evidence="2 4">Su06</strain>
    </source>
</reference>
<keyword evidence="5" id="KW-1185">Reference proteome</keyword>
<protein>
    <submittedName>
        <fullName evidence="2">Uncharacterized protein</fullName>
    </submittedName>
</protein>
<keyword evidence="1" id="KW-1133">Transmembrane helix</keyword>
<proteinExistence type="predicted"/>
<evidence type="ECO:0000313" key="4">
    <source>
        <dbReference type="Proteomes" id="UP000058613"/>
    </source>
</evidence>
<reference evidence="3 5" key="2">
    <citation type="submission" date="2017-05" db="EMBL/GenBank/DDBJ databases">
        <title>The draft genome of the hyperthermophilic archaeon 'Pyrodictium delaneyi strain Hulk', an iron and nitrate reducer, reveals the capacity for sulfate reduction.</title>
        <authorList>
            <person name="Demey L.M."/>
            <person name="Miller C."/>
            <person name="Manzella M."/>
            <person name="Reguera G."/>
            <person name="Kashefi K."/>
        </authorList>
    </citation>
    <scope>NUCLEOTIDE SEQUENCE [LARGE SCALE GENOMIC DNA]</scope>
    <source>
        <strain evidence="3 5">Hulk</strain>
    </source>
</reference>
<dbReference type="GeneID" id="26098410"/>
<dbReference type="AlphaFoldDB" id="A0A0N7JCR6"/>
<dbReference type="KEGG" id="pdl:Pyrde_0087"/>
<dbReference type="EMBL" id="NCQP01000006">
    <property type="protein sequence ID" value="OWJ54226.1"/>
    <property type="molecule type" value="Genomic_DNA"/>
</dbReference>
<sequence>MQFEAILGLAGFALTLAIGVLALLLWSMRREVRLKTAEAEQEAEKQGITAAKKVVGHGWVLEQVDENNYVLHTVRITSDGWAVSDKSGKSWLVRGIRPQYVEIRRYLVKRLVPMWIADREGNILEVEVDGEALRAKARQLPPELSYAVINSKLLSKVARVVAQDYSLLMYGMFLGLGLAVLVILVVLPAMGVPVQIGAKPIDIKVTLPSKPLYELPPPGNYTPG</sequence>
<gene>
    <name evidence="3" type="ORF">Pdsh_06970</name>
    <name evidence="2" type="ORF">Pyrde_0087</name>
</gene>
<dbReference type="EMBL" id="CP013011">
    <property type="protein sequence ID" value="ALL00137.1"/>
    <property type="molecule type" value="Genomic_DNA"/>
</dbReference>